<dbReference type="InterPro" id="IPR054582">
    <property type="entry name" value="DmmA-like_N"/>
</dbReference>
<keyword evidence="1" id="KW-0285">Flavoprotein</keyword>
<dbReference type="CDD" id="cd06185">
    <property type="entry name" value="PDR_like"/>
    <property type="match status" value="1"/>
</dbReference>
<dbReference type="PRINTS" id="PR00409">
    <property type="entry name" value="PHDIOXRDTASE"/>
</dbReference>
<dbReference type="InterPro" id="IPR039261">
    <property type="entry name" value="FNR_nucleotide-bd"/>
</dbReference>
<dbReference type="PROSITE" id="PS51384">
    <property type="entry name" value="FAD_FR"/>
    <property type="match status" value="1"/>
</dbReference>
<evidence type="ECO:0000259" key="8">
    <source>
        <dbReference type="PROSITE" id="PS51384"/>
    </source>
</evidence>
<evidence type="ECO:0000256" key="3">
    <source>
        <dbReference type="ARBA" id="ARBA00022723"/>
    </source>
</evidence>
<keyword evidence="6" id="KW-0411">Iron-sulfur</keyword>
<dbReference type="Gene3D" id="3.40.50.80">
    <property type="entry name" value="Nucleotide-binding domain of ferredoxin-NADP reductase (FNR) module"/>
    <property type="match status" value="1"/>
</dbReference>
<dbReference type="InterPro" id="IPR050415">
    <property type="entry name" value="MRET"/>
</dbReference>
<dbReference type="GO" id="GO:0051537">
    <property type="term" value="F:2 iron, 2 sulfur cluster binding"/>
    <property type="evidence" value="ECO:0007669"/>
    <property type="project" value="UniProtKB-KW"/>
</dbReference>
<evidence type="ECO:0000256" key="2">
    <source>
        <dbReference type="ARBA" id="ARBA00022714"/>
    </source>
</evidence>
<keyword evidence="2" id="KW-0001">2Fe-2S</keyword>
<keyword evidence="3" id="KW-0479">Metal-binding</keyword>
<dbReference type="InterPro" id="IPR036010">
    <property type="entry name" value="2Fe-2S_ferredoxin-like_sf"/>
</dbReference>
<evidence type="ECO:0000256" key="1">
    <source>
        <dbReference type="ARBA" id="ARBA00022630"/>
    </source>
</evidence>
<dbReference type="GO" id="GO:0046872">
    <property type="term" value="F:metal ion binding"/>
    <property type="evidence" value="ECO:0007669"/>
    <property type="project" value="UniProtKB-KW"/>
</dbReference>
<dbReference type="SUPFAM" id="SSF54292">
    <property type="entry name" value="2Fe-2S ferredoxin-like"/>
    <property type="match status" value="1"/>
</dbReference>
<evidence type="ECO:0000256" key="4">
    <source>
        <dbReference type="ARBA" id="ARBA00023002"/>
    </source>
</evidence>
<dbReference type="Proteomes" id="UP000076128">
    <property type="component" value="Chromosome"/>
</dbReference>
<dbReference type="GO" id="GO:0016491">
    <property type="term" value="F:oxidoreductase activity"/>
    <property type="evidence" value="ECO:0007669"/>
    <property type="project" value="UniProtKB-KW"/>
</dbReference>
<dbReference type="InterPro" id="IPR017938">
    <property type="entry name" value="Riboflavin_synthase-like_b-brl"/>
</dbReference>
<name>A0A159Z1J8_9RHOB</name>
<dbReference type="SUPFAM" id="SSF52343">
    <property type="entry name" value="Ferredoxin reductase-like, C-terminal NADP-linked domain"/>
    <property type="match status" value="1"/>
</dbReference>
<dbReference type="EMBL" id="CP012661">
    <property type="protein sequence ID" value="AMY67844.1"/>
    <property type="molecule type" value="Genomic_DNA"/>
</dbReference>
<evidence type="ECO:0000259" key="7">
    <source>
        <dbReference type="PROSITE" id="PS51085"/>
    </source>
</evidence>
<keyword evidence="10" id="KW-1185">Reference proteome</keyword>
<dbReference type="InterPro" id="IPR001041">
    <property type="entry name" value="2Fe-2S_ferredoxin-type"/>
</dbReference>
<dbReference type="Pfam" id="PF00111">
    <property type="entry name" value="Fer2"/>
    <property type="match status" value="1"/>
</dbReference>
<dbReference type="CDD" id="cd00207">
    <property type="entry name" value="fer2"/>
    <property type="match status" value="1"/>
</dbReference>
<dbReference type="PATRIC" id="fig|1335048.3.peg.604"/>
<dbReference type="Gene3D" id="3.10.20.30">
    <property type="match status" value="1"/>
</dbReference>
<protein>
    <submittedName>
        <fullName evidence="9">Oxidoreductase FAD/NAD-binding domain protein</fullName>
    </submittedName>
</protein>
<dbReference type="SUPFAM" id="SSF63380">
    <property type="entry name" value="Riboflavin synthase domain-like"/>
    <property type="match status" value="1"/>
</dbReference>
<dbReference type="RefSeq" id="WP_236938003.1">
    <property type="nucleotide sequence ID" value="NZ_CP012661.1"/>
</dbReference>
<dbReference type="PANTHER" id="PTHR47354">
    <property type="entry name" value="NADH OXIDOREDUCTASE HCR"/>
    <property type="match status" value="1"/>
</dbReference>
<dbReference type="AlphaFoldDB" id="A0A159Z1J8"/>
<reference evidence="9 10" key="1">
    <citation type="submission" date="2015-09" db="EMBL/GenBank/DDBJ databases">
        <title>Complete genome sequence of Defluviimonas alba cai42t isolated from an oilfield in Xinjiang.</title>
        <authorList>
            <person name="Geng S."/>
            <person name="Pan X."/>
            <person name="Wu X."/>
        </authorList>
    </citation>
    <scope>NUCLEOTIDE SEQUENCE [LARGE SCALE GENOMIC DNA]</scope>
    <source>
        <strain evidence="10">cai42</strain>
    </source>
</reference>
<proteinExistence type="predicted"/>
<dbReference type="Gene3D" id="2.40.30.10">
    <property type="entry name" value="Translation factors"/>
    <property type="match status" value="1"/>
</dbReference>
<dbReference type="STRING" id="1335048.AKL17_0584"/>
<evidence type="ECO:0000313" key="9">
    <source>
        <dbReference type="EMBL" id="AMY67844.1"/>
    </source>
</evidence>
<gene>
    <name evidence="9" type="ORF">AKL17_0584</name>
</gene>
<evidence type="ECO:0000313" key="10">
    <source>
        <dbReference type="Proteomes" id="UP000076128"/>
    </source>
</evidence>
<dbReference type="Pfam" id="PF22290">
    <property type="entry name" value="DmmA-like_N"/>
    <property type="match status" value="1"/>
</dbReference>
<dbReference type="InterPro" id="IPR012675">
    <property type="entry name" value="Beta-grasp_dom_sf"/>
</dbReference>
<evidence type="ECO:0000256" key="6">
    <source>
        <dbReference type="ARBA" id="ARBA00023014"/>
    </source>
</evidence>
<dbReference type="InterPro" id="IPR017927">
    <property type="entry name" value="FAD-bd_FR_type"/>
</dbReference>
<accession>A0A159Z1J8</accession>
<sequence length="318" mass="34179">MSDDLQMRVTALVDEAAGIRRVRLEPVAGGPLPAFSGGAHVVVAMRDGDVTRRNPYSLCCDPEDRTGYEIAVARAAASRGGSAFIHERLAVGDVLVVGAPTNLFQPDWRAKKHILVAGGIGITPFVAMMAQFARAGLAFELHYAVRSRAAAAFAGVLQDRYGPRVKIYAADEGARLPLAVLVQNQPLGTHLYTCGPERLMEAVLDTARQAGWPEQALHAEHFMAPPPGDPFSVTLANSGREVAVGPDQSLLEALEAAGINPRYLCRGGVCGECATRVVEFRGTILHGDHFLTPEERAESRTIMICMSRFVGDRLVLDL</sequence>
<dbReference type="PANTHER" id="PTHR47354:SF1">
    <property type="entry name" value="CARNITINE MONOOXYGENASE REDUCTASE SUBUNIT"/>
    <property type="match status" value="1"/>
</dbReference>
<dbReference type="PROSITE" id="PS51085">
    <property type="entry name" value="2FE2S_FER_2"/>
    <property type="match status" value="1"/>
</dbReference>
<keyword evidence="4" id="KW-0560">Oxidoreductase</keyword>
<keyword evidence="5" id="KW-0408">Iron</keyword>
<feature type="domain" description="2Fe-2S ferredoxin-type" evidence="7">
    <location>
        <begin position="231"/>
        <end position="318"/>
    </location>
</feature>
<evidence type="ECO:0000256" key="5">
    <source>
        <dbReference type="ARBA" id="ARBA00023004"/>
    </source>
</evidence>
<organism evidence="9 10">
    <name type="scientific">Frigidibacter mobilis</name>
    <dbReference type="NCBI Taxonomy" id="1335048"/>
    <lineage>
        <taxon>Bacteria</taxon>
        <taxon>Pseudomonadati</taxon>
        <taxon>Pseudomonadota</taxon>
        <taxon>Alphaproteobacteria</taxon>
        <taxon>Rhodobacterales</taxon>
        <taxon>Paracoccaceae</taxon>
        <taxon>Frigidibacter</taxon>
    </lineage>
</organism>
<dbReference type="KEGG" id="daa:AKL17_0584"/>
<feature type="domain" description="FAD-binding FR-type" evidence="8">
    <location>
        <begin position="2"/>
        <end position="107"/>
    </location>
</feature>